<dbReference type="GO" id="GO:0051782">
    <property type="term" value="P:negative regulation of cell division"/>
    <property type="evidence" value="ECO:0007669"/>
    <property type="project" value="TreeGrafter"/>
</dbReference>
<dbReference type="InterPro" id="IPR050625">
    <property type="entry name" value="ParA/MinD_ATPase"/>
</dbReference>
<dbReference type="PANTHER" id="PTHR43384:SF11">
    <property type="entry name" value="SEPTUM SITE DETERMINING PROTEIN"/>
    <property type="match status" value="1"/>
</dbReference>
<proteinExistence type="predicted"/>
<dbReference type="Pfam" id="PF26563">
    <property type="entry name" value="Rv3660c_N"/>
    <property type="match status" value="1"/>
</dbReference>
<evidence type="ECO:0000313" key="2">
    <source>
        <dbReference type="EMBL" id="AHI21701.1"/>
    </source>
</evidence>
<keyword evidence="3" id="KW-1185">Reference proteome</keyword>
<dbReference type="HOGENOM" id="CLU_042654_1_0_11"/>
<dbReference type="eggNOG" id="COG0455">
    <property type="taxonomic scope" value="Bacteria"/>
</dbReference>
<dbReference type="GO" id="GO:0005829">
    <property type="term" value="C:cytosol"/>
    <property type="evidence" value="ECO:0007669"/>
    <property type="project" value="TreeGrafter"/>
</dbReference>
<dbReference type="KEGG" id="cvt:B843_01545"/>
<dbReference type="NCBIfam" id="TIGR03815">
    <property type="entry name" value="CpaE_hom_Actino"/>
    <property type="match status" value="1"/>
</dbReference>
<feature type="domain" description="Rv3660c-like CheY-like N-terminal" evidence="1">
    <location>
        <begin position="5"/>
        <end position="105"/>
    </location>
</feature>
<organism evidence="2 3">
    <name type="scientific">Corynebacterium vitaeruminis DSM 20294</name>
    <dbReference type="NCBI Taxonomy" id="1224164"/>
    <lineage>
        <taxon>Bacteria</taxon>
        <taxon>Bacillati</taxon>
        <taxon>Actinomycetota</taxon>
        <taxon>Actinomycetes</taxon>
        <taxon>Mycobacteriales</taxon>
        <taxon>Corynebacteriaceae</taxon>
        <taxon>Corynebacterium</taxon>
    </lineage>
</organism>
<reference evidence="2 3" key="1">
    <citation type="submission" date="2013-02" db="EMBL/GenBank/DDBJ databases">
        <title>The complete genome sequence of Corynebacterium vitaeruminis DSM 20294.</title>
        <authorList>
            <person name="Ruckert C."/>
            <person name="Albersmeier A."/>
            <person name="Kalinowski J."/>
        </authorList>
    </citation>
    <scope>NUCLEOTIDE SEQUENCE [LARGE SCALE GENOMIC DNA]</scope>
    <source>
        <strain evidence="3">ATCC 10234</strain>
    </source>
</reference>
<sequence length="338" mass="35305">MLVAVADPLLHPEVTTIVAATGRQRLDTTEPAEITRHGHRASALIIDPETARGLGASQLRVPVFLVHPEPGPVDWKLAMAVRAEEAFILPAQAPELLRALGRGEDPTEPDAATVTVCGAVGGAGTSTLAAAIARDRGTCVLVDADPCSGGLDLLLGLEDSLGIRWSDLDFTRGQMAASELLKALPRAGDGPRVLTHSRGDLGRAEIAPEQLVGAIDCLRGHASVVIDSPAHGEGFEVACEASDLIVVVVPAEVRAAVSAHALVGRLQAKRHRVIAVLRHRGWSGLDRKDVEELANVEVVAEVATVARLHKKVETAGLPARLPATIARAAKKVGEALAA</sequence>
<dbReference type="InterPro" id="IPR027417">
    <property type="entry name" value="P-loop_NTPase"/>
</dbReference>
<dbReference type="InterPro" id="IPR059050">
    <property type="entry name" value="Rv3660c_N"/>
</dbReference>
<accession>W5XXF1</accession>
<dbReference type="EMBL" id="CP004353">
    <property type="protein sequence ID" value="AHI21701.1"/>
    <property type="molecule type" value="Genomic_DNA"/>
</dbReference>
<dbReference type="STRING" id="1224164.B843_01545"/>
<dbReference type="SUPFAM" id="SSF52540">
    <property type="entry name" value="P-loop containing nucleoside triphosphate hydrolases"/>
    <property type="match status" value="1"/>
</dbReference>
<dbReference type="AlphaFoldDB" id="W5XXF1"/>
<dbReference type="Gene3D" id="3.40.50.300">
    <property type="entry name" value="P-loop containing nucleotide triphosphate hydrolases"/>
    <property type="match status" value="1"/>
</dbReference>
<dbReference type="Proteomes" id="UP000019222">
    <property type="component" value="Chromosome"/>
</dbReference>
<name>W5XXF1_9CORY</name>
<evidence type="ECO:0000259" key="1">
    <source>
        <dbReference type="Pfam" id="PF26563"/>
    </source>
</evidence>
<dbReference type="InterPro" id="IPR022521">
    <property type="entry name" value="Rv3660c"/>
</dbReference>
<dbReference type="GO" id="GO:0009898">
    <property type="term" value="C:cytoplasmic side of plasma membrane"/>
    <property type="evidence" value="ECO:0007669"/>
    <property type="project" value="TreeGrafter"/>
</dbReference>
<gene>
    <name evidence="2" type="ORF">B843_01545</name>
</gene>
<dbReference type="PATRIC" id="fig|1224164.3.peg.298"/>
<dbReference type="GO" id="GO:0016887">
    <property type="term" value="F:ATP hydrolysis activity"/>
    <property type="evidence" value="ECO:0007669"/>
    <property type="project" value="TreeGrafter"/>
</dbReference>
<dbReference type="GO" id="GO:0005524">
    <property type="term" value="F:ATP binding"/>
    <property type="evidence" value="ECO:0007669"/>
    <property type="project" value="TreeGrafter"/>
</dbReference>
<dbReference type="PANTHER" id="PTHR43384">
    <property type="entry name" value="SEPTUM SITE-DETERMINING PROTEIN MIND HOMOLOG, CHLOROPLASTIC-RELATED"/>
    <property type="match status" value="1"/>
</dbReference>
<evidence type="ECO:0000313" key="3">
    <source>
        <dbReference type="Proteomes" id="UP000019222"/>
    </source>
</evidence>
<protein>
    <recommendedName>
        <fullName evidence="1">Rv3660c-like CheY-like N-terminal domain-containing protein</fullName>
    </recommendedName>
</protein>